<dbReference type="GO" id="GO:0016491">
    <property type="term" value="F:oxidoreductase activity"/>
    <property type="evidence" value="ECO:0007669"/>
    <property type="project" value="UniProtKB-KW"/>
</dbReference>
<reference evidence="6" key="3">
    <citation type="submission" date="2020-02" db="EMBL/GenBank/DDBJ databases">
        <authorList>
            <person name="Matsumoto Y."/>
            <person name="Motooka D."/>
            <person name="Nakamura S."/>
        </authorList>
    </citation>
    <scope>NUCLEOTIDE SEQUENCE</scope>
    <source>
        <strain evidence="6">JCM 18113</strain>
    </source>
</reference>
<name>A0A1X0FSX9_MYCNT</name>
<accession>A0A1X0FSX9</accession>
<reference evidence="7 8" key="1">
    <citation type="submission" date="2017-02" db="EMBL/GenBank/DDBJ databases">
        <title>The new phylogeny of genus Mycobacterium.</title>
        <authorList>
            <person name="Tortoli E."/>
            <person name="Trovato A."/>
            <person name="Cirillo D.M."/>
        </authorList>
    </citation>
    <scope>NUCLEOTIDE SEQUENCE [LARGE SCALE GENOMIC DNA]</scope>
    <source>
        <strain evidence="7 8">DSM 45255</strain>
    </source>
</reference>
<keyword evidence="5" id="KW-0753">Steroid metabolism</keyword>
<dbReference type="STRING" id="560555.BST30_15505"/>
<keyword evidence="3" id="KW-0520">NAD</keyword>
<keyword evidence="4" id="KW-0443">Lipid metabolism</keyword>
<evidence type="ECO:0000313" key="7">
    <source>
        <dbReference type="EMBL" id="ORB04877.1"/>
    </source>
</evidence>
<protein>
    <submittedName>
        <fullName evidence="7">Oxidoreductase</fullName>
    </submittedName>
</protein>
<evidence type="ECO:0000313" key="9">
    <source>
        <dbReference type="Proteomes" id="UP000465812"/>
    </source>
</evidence>
<evidence type="ECO:0000313" key="6">
    <source>
        <dbReference type="EMBL" id="BBY38088.1"/>
    </source>
</evidence>
<dbReference type="Pfam" id="PF13561">
    <property type="entry name" value="adh_short_C2"/>
    <property type="match status" value="1"/>
</dbReference>
<dbReference type="RefSeq" id="WP_083095878.1">
    <property type="nucleotide sequence ID" value="NZ_AP022590.1"/>
</dbReference>
<dbReference type="FunFam" id="3.40.50.720:FF:000084">
    <property type="entry name" value="Short-chain dehydrogenase reductase"/>
    <property type="match status" value="1"/>
</dbReference>
<evidence type="ECO:0000313" key="8">
    <source>
        <dbReference type="Proteomes" id="UP000192760"/>
    </source>
</evidence>
<dbReference type="InterPro" id="IPR002347">
    <property type="entry name" value="SDR_fam"/>
</dbReference>
<proteinExistence type="inferred from homology"/>
<evidence type="ECO:0000256" key="4">
    <source>
        <dbReference type="ARBA" id="ARBA00023098"/>
    </source>
</evidence>
<dbReference type="EMBL" id="AP022590">
    <property type="protein sequence ID" value="BBY38088.1"/>
    <property type="molecule type" value="Genomic_DNA"/>
</dbReference>
<keyword evidence="9" id="KW-1185">Reference proteome</keyword>
<dbReference type="EMBL" id="MVHW01000017">
    <property type="protein sequence ID" value="ORB04877.1"/>
    <property type="molecule type" value="Genomic_DNA"/>
</dbReference>
<dbReference type="Proteomes" id="UP000192760">
    <property type="component" value="Unassembled WGS sequence"/>
</dbReference>
<dbReference type="Gene3D" id="3.40.50.720">
    <property type="entry name" value="NAD(P)-binding Rossmann-like Domain"/>
    <property type="match status" value="1"/>
</dbReference>
<evidence type="ECO:0000256" key="2">
    <source>
        <dbReference type="ARBA" id="ARBA00023002"/>
    </source>
</evidence>
<reference evidence="6 9" key="2">
    <citation type="journal article" date="2019" name="Emerg. Microbes Infect.">
        <title>Comprehensive subspecies identification of 175 nontuberculous mycobacteria species based on 7547 genomic profiles.</title>
        <authorList>
            <person name="Matsumoto Y."/>
            <person name="Kinjo T."/>
            <person name="Motooka D."/>
            <person name="Nabeya D."/>
            <person name="Jung N."/>
            <person name="Uechi K."/>
            <person name="Horii T."/>
            <person name="Iida T."/>
            <person name="Fujita J."/>
            <person name="Nakamura S."/>
        </authorList>
    </citation>
    <scope>NUCLEOTIDE SEQUENCE [LARGE SCALE GENOMIC DNA]</scope>
    <source>
        <strain evidence="6 9">JCM 18113</strain>
    </source>
</reference>
<dbReference type="PRINTS" id="PR00081">
    <property type="entry name" value="GDHRDH"/>
</dbReference>
<dbReference type="PANTHER" id="PTHR43180">
    <property type="entry name" value="3-OXOACYL-(ACYL-CARRIER-PROTEIN) REDUCTASE (AFU_ORTHOLOGUE AFUA_6G11210)"/>
    <property type="match status" value="1"/>
</dbReference>
<evidence type="ECO:0000256" key="5">
    <source>
        <dbReference type="ARBA" id="ARBA00023221"/>
    </source>
</evidence>
<dbReference type="PRINTS" id="PR00080">
    <property type="entry name" value="SDRFAMILY"/>
</dbReference>
<evidence type="ECO:0000256" key="3">
    <source>
        <dbReference type="ARBA" id="ARBA00023027"/>
    </source>
</evidence>
<organism evidence="7 8">
    <name type="scientific">Mycobacterium mantenii</name>
    <dbReference type="NCBI Taxonomy" id="560555"/>
    <lineage>
        <taxon>Bacteria</taxon>
        <taxon>Bacillati</taxon>
        <taxon>Actinomycetota</taxon>
        <taxon>Actinomycetes</taxon>
        <taxon>Mycobacteriales</taxon>
        <taxon>Mycobacteriaceae</taxon>
        <taxon>Mycobacterium</taxon>
        <taxon>Mycobacterium avium complex (MAC)</taxon>
    </lineage>
</organism>
<dbReference type="NCBIfam" id="NF005559">
    <property type="entry name" value="PRK07231.1"/>
    <property type="match status" value="1"/>
</dbReference>
<evidence type="ECO:0000256" key="1">
    <source>
        <dbReference type="ARBA" id="ARBA00006484"/>
    </source>
</evidence>
<dbReference type="SUPFAM" id="SSF51735">
    <property type="entry name" value="NAD(P)-binding Rossmann-fold domains"/>
    <property type="match status" value="1"/>
</dbReference>
<dbReference type="AlphaFoldDB" id="A0A1X0FSX9"/>
<gene>
    <name evidence="7" type="ORF">BST30_15505</name>
    <name evidence="6" type="ORF">MMAN_22220</name>
</gene>
<comment type="similarity">
    <text evidence="1">Belongs to the short-chain dehydrogenases/reductases (SDR) family.</text>
</comment>
<dbReference type="InterPro" id="IPR036291">
    <property type="entry name" value="NAD(P)-bd_dom_sf"/>
</dbReference>
<dbReference type="Proteomes" id="UP000465812">
    <property type="component" value="Chromosome"/>
</dbReference>
<keyword evidence="2" id="KW-0560">Oxidoreductase</keyword>
<sequence>MTNELAGKVAIITGGASGLGCATVRQFVAAGARVVIADLDDQRGPKLAAECGRSARFERIDVSDAGQMAELTASVADELGGLHVMVNNAGIAGTMHANFLDDDLADFDRLIAVNLRGVMLGTREAARQMSQAGGGSIVNMSSIGGIRAGAGVMTYRAAKAAVLHFTKCAAMELAQHGVRVNCIAPGGIPTPILASSAKQMSDEARDAYVGAWRDTMRALRPLECEGTPEDVAEAALYLASDRSRYVTGTVLPVDGGIVVGMPTRIEHRG</sequence>
<dbReference type="GO" id="GO:0008202">
    <property type="term" value="P:steroid metabolic process"/>
    <property type="evidence" value="ECO:0007669"/>
    <property type="project" value="UniProtKB-KW"/>
</dbReference>
<dbReference type="PANTHER" id="PTHR43180:SF28">
    <property type="entry name" value="NAD(P)-BINDING ROSSMANN-FOLD SUPERFAMILY PROTEIN"/>
    <property type="match status" value="1"/>
</dbReference>